<dbReference type="HOGENOM" id="CLU_068979_5_1_0"/>
<accession>A0A0S6WAP3</accession>
<dbReference type="SUPFAM" id="SSF52499">
    <property type="entry name" value="Isochorismatase-like hydrolases"/>
    <property type="match status" value="1"/>
</dbReference>
<gene>
    <name evidence="3" type="ORF">U27_01813</name>
</gene>
<evidence type="ECO:0000256" key="1">
    <source>
        <dbReference type="ARBA" id="ARBA00022801"/>
    </source>
</evidence>
<dbReference type="CDD" id="cd01014">
    <property type="entry name" value="nicotinamidase_related"/>
    <property type="match status" value="1"/>
</dbReference>
<dbReference type="Pfam" id="PF00857">
    <property type="entry name" value="Isochorismatase"/>
    <property type="match status" value="1"/>
</dbReference>
<sequence length="186" mass="20966">MKTALILIDIQNDYFPNGKMELEGSVEASLQAQQMLTYFREQQLPVVHIQHISVRPGAAFFLPETEGVKIHSHVQPLADELMIQKHYPNSFRETCLLEYLQQKQITRLVLCGMMTHICVEATTRAAFDYGFECLVVHDACATRSLSFQSEMIPARQVHGAFLAALASTYANVLSVEEALLILKKPE</sequence>
<evidence type="ECO:0000259" key="2">
    <source>
        <dbReference type="Pfam" id="PF00857"/>
    </source>
</evidence>
<proteinExistence type="predicted"/>
<dbReference type="GO" id="GO:0016787">
    <property type="term" value="F:hydrolase activity"/>
    <property type="evidence" value="ECO:0007669"/>
    <property type="project" value="UniProtKB-KW"/>
</dbReference>
<feature type="domain" description="Isochorismatase-like" evidence="2">
    <location>
        <begin position="3"/>
        <end position="152"/>
    </location>
</feature>
<dbReference type="PANTHER" id="PTHR43540">
    <property type="entry name" value="PEROXYUREIDOACRYLATE/UREIDOACRYLATE AMIDOHYDROLASE-RELATED"/>
    <property type="match status" value="1"/>
</dbReference>
<keyword evidence="4" id="KW-1185">Reference proteome</keyword>
<evidence type="ECO:0000313" key="3">
    <source>
        <dbReference type="EMBL" id="GAK54982.1"/>
    </source>
</evidence>
<name>A0A0S6WAP3_VECG1</name>
<dbReference type="eggNOG" id="COG1335">
    <property type="taxonomic scope" value="Bacteria"/>
</dbReference>
<dbReference type="PANTHER" id="PTHR43540:SF1">
    <property type="entry name" value="ISOCHORISMATASE HYDROLASE"/>
    <property type="match status" value="1"/>
</dbReference>
<dbReference type="Gene3D" id="3.40.50.850">
    <property type="entry name" value="Isochorismatase-like"/>
    <property type="match status" value="1"/>
</dbReference>
<dbReference type="AlphaFoldDB" id="A0A0S6WAP3"/>
<dbReference type="InterPro" id="IPR036380">
    <property type="entry name" value="Isochorismatase-like_sf"/>
</dbReference>
<keyword evidence="1 3" id="KW-0378">Hydrolase</keyword>
<dbReference type="EMBL" id="DF820463">
    <property type="protein sequence ID" value="GAK54982.1"/>
    <property type="molecule type" value="Genomic_DNA"/>
</dbReference>
<reference evidence="3" key="1">
    <citation type="journal article" date="2015" name="PeerJ">
        <title>First genomic representation of candidate bacterial phylum KSB3 points to enhanced environmental sensing as a trigger of wastewater bulking.</title>
        <authorList>
            <person name="Sekiguchi Y."/>
            <person name="Ohashi A."/>
            <person name="Parks D.H."/>
            <person name="Yamauchi T."/>
            <person name="Tyson G.W."/>
            <person name="Hugenholtz P."/>
        </authorList>
    </citation>
    <scope>NUCLEOTIDE SEQUENCE [LARGE SCALE GENOMIC DNA]</scope>
</reference>
<dbReference type="InterPro" id="IPR000868">
    <property type="entry name" value="Isochorismatase-like_dom"/>
</dbReference>
<evidence type="ECO:0000313" key="4">
    <source>
        <dbReference type="Proteomes" id="UP000030661"/>
    </source>
</evidence>
<dbReference type="InterPro" id="IPR050272">
    <property type="entry name" value="Isochorismatase-like_hydrls"/>
</dbReference>
<dbReference type="Proteomes" id="UP000030661">
    <property type="component" value="Unassembled WGS sequence"/>
</dbReference>
<protein>
    <submittedName>
        <fullName evidence="3">Isochorismatase hydrolase</fullName>
    </submittedName>
</protein>
<organism evidence="3">
    <name type="scientific">Vecturithrix granuli</name>
    <dbReference type="NCBI Taxonomy" id="1499967"/>
    <lineage>
        <taxon>Bacteria</taxon>
        <taxon>Candidatus Moduliflexota</taxon>
        <taxon>Candidatus Vecturitrichia</taxon>
        <taxon>Candidatus Vecturitrichales</taxon>
        <taxon>Candidatus Vecturitrichaceae</taxon>
        <taxon>Candidatus Vecturithrix</taxon>
    </lineage>
</organism>
<dbReference type="STRING" id="1499967.U27_01813"/>